<feature type="domain" description="F-box" evidence="1">
    <location>
        <begin position="76"/>
        <end position="138"/>
    </location>
</feature>
<evidence type="ECO:0000313" key="3">
    <source>
        <dbReference type="Proteomes" id="UP001211907"/>
    </source>
</evidence>
<reference evidence="2" key="1">
    <citation type="submission" date="2020-05" db="EMBL/GenBank/DDBJ databases">
        <title>Phylogenomic resolution of chytrid fungi.</title>
        <authorList>
            <person name="Stajich J.E."/>
            <person name="Amses K."/>
            <person name="Simmons R."/>
            <person name="Seto K."/>
            <person name="Myers J."/>
            <person name="Bonds A."/>
            <person name="Quandt C.A."/>
            <person name="Barry K."/>
            <person name="Liu P."/>
            <person name="Grigoriev I."/>
            <person name="Longcore J.E."/>
            <person name="James T.Y."/>
        </authorList>
    </citation>
    <scope>NUCLEOTIDE SEQUENCE</scope>
    <source>
        <strain evidence="2">JEL0513</strain>
    </source>
</reference>
<evidence type="ECO:0000313" key="2">
    <source>
        <dbReference type="EMBL" id="KAJ3131939.1"/>
    </source>
</evidence>
<dbReference type="PROSITE" id="PS50181">
    <property type="entry name" value="FBOX"/>
    <property type="match status" value="1"/>
</dbReference>
<dbReference type="EMBL" id="JADGJH010000273">
    <property type="protein sequence ID" value="KAJ3131939.1"/>
    <property type="molecule type" value="Genomic_DNA"/>
</dbReference>
<sequence>MQQICFECINTSRLVESLVTELNEYRKILCLSPLDLKPRISSLLLPESPYYSTNPMNSMNQIIQTKSRPAKFFVLRNTLQSIPPEILNYIVNFVDLSSILMLFRTMKYFHNLFADLFQACVDVATEFDYGLTEVWPTLRLPLYDKDHQSQYSKTITIKQATKIFRFVQYLDKYGGSMDITVYDKSFIVNNQSLFSKRINIAINYYDDQFDDTDTFVDPIVEIFRSFDRNTYFSKFTYYPEFFQTHDAIESFVQFQISTLEIHVGGQIVFANWDFLGRIKGLRKFLTSYLHPDEYLGNSIKQCKHLETVEIKFIQPISQNSVLQKVALCLPNCPKGLKQIVFNLGDHAISFAEDLFSSSCGWVFQSKPTQCLGRLKS</sequence>
<dbReference type="InterPro" id="IPR001810">
    <property type="entry name" value="F-box_dom"/>
</dbReference>
<name>A0AAD5T6L2_9FUNG</name>
<organism evidence="2 3">
    <name type="scientific">Physocladia obscura</name>
    <dbReference type="NCBI Taxonomy" id="109957"/>
    <lineage>
        <taxon>Eukaryota</taxon>
        <taxon>Fungi</taxon>
        <taxon>Fungi incertae sedis</taxon>
        <taxon>Chytridiomycota</taxon>
        <taxon>Chytridiomycota incertae sedis</taxon>
        <taxon>Chytridiomycetes</taxon>
        <taxon>Chytridiales</taxon>
        <taxon>Chytriomycetaceae</taxon>
        <taxon>Physocladia</taxon>
    </lineage>
</organism>
<keyword evidence="3" id="KW-1185">Reference proteome</keyword>
<dbReference type="AlphaFoldDB" id="A0AAD5T6L2"/>
<gene>
    <name evidence="2" type="ORF">HK100_005878</name>
</gene>
<accession>A0AAD5T6L2</accession>
<protein>
    <recommendedName>
        <fullName evidence="1">F-box domain-containing protein</fullName>
    </recommendedName>
</protein>
<evidence type="ECO:0000259" key="1">
    <source>
        <dbReference type="PROSITE" id="PS50181"/>
    </source>
</evidence>
<dbReference type="Proteomes" id="UP001211907">
    <property type="component" value="Unassembled WGS sequence"/>
</dbReference>
<comment type="caution">
    <text evidence="2">The sequence shown here is derived from an EMBL/GenBank/DDBJ whole genome shotgun (WGS) entry which is preliminary data.</text>
</comment>
<proteinExistence type="predicted"/>